<gene>
    <name evidence="1" type="ORF">QQF64_014656</name>
</gene>
<dbReference type="EMBL" id="JAYMGO010000002">
    <property type="protein sequence ID" value="KAL1280056.1"/>
    <property type="molecule type" value="Genomic_DNA"/>
</dbReference>
<evidence type="ECO:0000313" key="2">
    <source>
        <dbReference type="Proteomes" id="UP001558613"/>
    </source>
</evidence>
<name>A0ABR3NTX7_9TELE</name>
<reference evidence="1 2" key="1">
    <citation type="submission" date="2023-09" db="EMBL/GenBank/DDBJ databases">
        <authorList>
            <person name="Wang M."/>
        </authorList>
    </citation>
    <scope>NUCLEOTIDE SEQUENCE [LARGE SCALE GENOMIC DNA]</scope>
    <source>
        <strain evidence="1">GT-2023</strain>
        <tissue evidence="1">Liver</tissue>
    </source>
</reference>
<evidence type="ECO:0000313" key="1">
    <source>
        <dbReference type="EMBL" id="KAL1280056.1"/>
    </source>
</evidence>
<proteinExistence type="predicted"/>
<sequence>MQESSWKQLKPGSPSVMTSTPQRFIMADGTIHQSRDLQKLHYKWQDQECLLDTYILKNTHLAFPLIVGLDFLSATGAVLEVGEGRYGFRSGGGYAYYPFLPAQGSSRFGY</sequence>
<dbReference type="Proteomes" id="UP001558613">
    <property type="component" value="Unassembled WGS sequence"/>
</dbReference>
<keyword evidence="2" id="KW-1185">Reference proteome</keyword>
<accession>A0ABR3NTX7</accession>
<comment type="caution">
    <text evidence="1">The sequence shown here is derived from an EMBL/GenBank/DDBJ whole genome shotgun (WGS) entry which is preliminary data.</text>
</comment>
<protein>
    <submittedName>
        <fullName evidence="1">Uncharacterized protein</fullName>
    </submittedName>
</protein>
<organism evidence="1 2">
    <name type="scientific">Cirrhinus molitorella</name>
    <name type="common">mud carp</name>
    <dbReference type="NCBI Taxonomy" id="172907"/>
    <lineage>
        <taxon>Eukaryota</taxon>
        <taxon>Metazoa</taxon>
        <taxon>Chordata</taxon>
        <taxon>Craniata</taxon>
        <taxon>Vertebrata</taxon>
        <taxon>Euteleostomi</taxon>
        <taxon>Actinopterygii</taxon>
        <taxon>Neopterygii</taxon>
        <taxon>Teleostei</taxon>
        <taxon>Ostariophysi</taxon>
        <taxon>Cypriniformes</taxon>
        <taxon>Cyprinidae</taxon>
        <taxon>Labeoninae</taxon>
        <taxon>Labeonini</taxon>
        <taxon>Cirrhinus</taxon>
    </lineage>
</organism>